<keyword evidence="3" id="KW-0479">Metal-binding</keyword>
<dbReference type="Gene3D" id="3.40.50.620">
    <property type="entry name" value="HUPs"/>
    <property type="match status" value="1"/>
</dbReference>
<dbReference type="EMBL" id="JAKKSL010000002">
    <property type="protein sequence ID" value="MCI2283666.1"/>
    <property type="molecule type" value="Genomic_DNA"/>
</dbReference>
<gene>
    <name evidence="11" type="ORF">L3081_10040</name>
</gene>
<comment type="caution">
    <text evidence="11">The sequence shown here is derived from an EMBL/GenBank/DDBJ whole genome shotgun (WGS) entry which is preliminary data.</text>
</comment>
<comment type="pathway">
    <text evidence="1">Purine metabolism; 7-cyano-7-deazaguanine biosynthesis.</text>
</comment>
<keyword evidence="7" id="KW-0067">ATP-binding</keyword>
<evidence type="ECO:0000256" key="5">
    <source>
        <dbReference type="ARBA" id="ARBA00022785"/>
    </source>
</evidence>
<dbReference type="Proteomes" id="UP001139646">
    <property type="component" value="Unassembled WGS sequence"/>
</dbReference>
<evidence type="ECO:0000313" key="12">
    <source>
        <dbReference type="Proteomes" id="UP001139646"/>
    </source>
</evidence>
<evidence type="ECO:0000256" key="3">
    <source>
        <dbReference type="ARBA" id="ARBA00022723"/>
    </source>
</evidence>
<protein>
    <recommendedName>
        <fullName evidence="9">7-cyano-7-deazaguanine synthase</fullName>
        <ecNumber evidence="9">6.3.4.20</ecNumber>
    </recommendedName>
</protein>
<dbReference type="PANTHER" id="PTHR42914">
    <property type="entry name" value="7-CYANO-7-DEAZAGUANINE SYNTHASE"/>
    <property type="match status" value="1"/>
</dbReference>
<dbReference type="InterPro" id="IPR018317">
    <property type="entry name" value="QueC"/>
</dbReference>
<dbReference type="RefSeq" id="WP_242285773.1">
    <property type="nucleotide sequence ID" value="NZ_JAKKSL010000002.1"/>
</dbReference>
<evidence type="ECO:0000256" key="4">
    <source>
        <dbReference type="ARBA" id="ARBA00022741"/>
    </source>
</evidence>
<dbReference type="Pfam" id="PF06508">
    <property type="entry name" value="QueC"/>
    <property type="match status" value="1"/>
</dbReference>
<evidence type="ECO:0000256" key="7">
    <source>
        <dbReference type="ARBA" id="ARBA00022840"/>
    </source>
</evidence>
<comment type="similarity">
    <text evidence="8">Belongs to the QueC family.</text>
</comment>
<evidence type="ECO:0000256" key="2">
    <source>
        <dbReference type="ARBA" id="ARBA00022598"/>
    </source>
</evidence>
<dbReference type="EC" id="6.3.4.20" evidence="9"/>
<proteinExistence type="inferred from homology"/>
<reference evidence="11" key="1">
    <citation type="submission" date="2022-01" db="EMBL/GenBank/DDBJ databases">
        <title>Colwellia maritima, isolated from seawater.</title>
        <authorList>
            <person name="Kristyanto S."/>
            <person name="Jung J."/>
            <person name="Jeon C.O."/>
        </authorList>
    </citation>
    <scope>NUCLEOTIDE SEQUENCE</scope>
    <source>
        <strain evidence="11">MSW7</strain>
    </source>
</reference>
<evidence type="ECO:0000256" key="8">
    <source>
        <dbReference type="ARBA" id="ARBA00037993"/>
    </source>
</evidence>
<name>A0ABS9X0E4_9GAMM</name>
<evidence type="ECO:0000256" key="9">
    <source>
        <dbReference type="ARBA" id="ARBA00039149"/>
    </source>
</evidence>
<keyword evidence="6" id="KW-0862">Zinc</keyword>
<keyword evidence="12" id="KW-1185">Reference proteome</keyword>
<keyword evidence="5" id="KW-0671">Queuosine biosynthesis</keyword>
<comment type="catalytic activity">
    <reaction evidence="10">
        <text>7-carboxy-7-carbaguanine + NH4(+) + 2 ATP = 7-cyano-7-carbaguanine + 2 AMP + 2 diphosphate + 2 H(+)</text>
        <dbReference type="Rhea" id="RHEA:27982"/>
        <dbReference type="ChEBI" id="CHEBI:15378"/>
        <dbReference type="ChEBI" id="CHEBI:28938"/>
        <dbReference type="ChEBI" id="CHEBI:30616"/>
        <dbReference type="ChEBI" id="CHEBI:33019"/>
        <dbReference type="ChEBI" id="CHEBI:45075"/>
        <dbReference type="ChEBI" id="CHEBI:61036"/>
        <dbReference type="ChEBI" id="CHEBI:456215"/>
        <dbReference type="EC" id="6.3.4.20"/>
    </reaction>
</comment>
<organism evidence="11 12">
    <name type="scientific">Colwellia maritima</name>
    <dbReference type="NCBI Taxonomy" id="2912588"/>
    <lineage>
        <taxon>Bacteria</taxon>
        <taxon>Pseudomonadati</taxon>
        <taxon>Pseudomonadota</taxon>
        <taxon>Gammaproteobacteria</taxon>
        <taxon>Alteromonadales</taxon>
        <taxon>Colwelliaceae</taxon>
        <taxon>Colwellia</taxon>
    </lineage>
</organism>
<evidence type="ECO:0000256" key="10">
    <source>
        <dbReference type="ARBA" id="ARBA00047890"/>
    </source>
</evidence>
<keyword evidence="2 11" id="KW-0436">Ligase</keyword>
<sequence length="199" mass="21882">MRGILLSGGMDSTALAYSENPDVAIFIDYGQVPAKAERRSAKKISGDLGIDFYEITIDCSDLGCGDLVGNDSSEIGRFSDWWPYRNQLLITMAAMKAIKLGCTELIIGLVAGDDEYRDGSEEFIRLINELISFQEGEMKISAPAIGKGIDELIMSANVPDYLLSKTHSCHKSNLPCFNCRGCGKQQAVFDKLNKAYFNE</sequence>
<accession>A0ABS9X0E4</accession>
<evidence type="ECO:0000313" key="11">
    <source>
        <dbReference type="EMBL" id="MCI2283666.1"/>
    </source>
</evidence>
<keyword evidence="4" id="KW-0547">Nucleotide-binding</keyword>
<dbReference type="InterPro" id="IPR014729">
    <property type="entry name" value="Rossmann-like_a/b/a_fold"/>
</dbReference>
<evidence type="ECO:0000256" key="6">
    <source>
        <dbReference type="ARBA" id="ARBA00022833"/>
    </source>
</evidence>
<dbReference type="PANTHER" id="PTHR42914:SF1">
    <property type="entry name" value="7-CYANO-7-DEAZAGUANINE SYNTHASE"/>
    <property type="match status" value="1"/>
</dbReference>
<dbReference type="SUPFAM" id="SSF52402">
    <property type="entry name" value="Adenine nucleotide alpha hydrolases-like"/>
    <property type="match status" value="1"/>
</dbReference>
<dbReference type="GO" id="GO:0016874">
    <property type="term" value="F:ligase activity"/>
    <property type="evidence" value="ECO:0007669"/>
    <property type="project" value="UniProtKB-KW"/>
</dbReference>
<evidence type="ECO:0000256" key="1">
    <source>
        <dbReference type="ARBA" id="ARBA00005061"/>
    </source>
</evidence>